<evidence type="ECO:0000256" key="1">
    <source>
        <dbReference type="ARBA" id="ARBA00004251"/>
    </source>
</evidence>
<dbReference type="PANTHER" id="PTHR48062">
    <property type="entry name" value="RECEPTOR-LIKE PROTEIN 14"/>
    <property type="match status" value="1"/>
</dbReference>
<keyword evidence="4" id="KW-0433">Leucine-rich repeat</keyword>
<protein>
    <submittedName>
        <fullName evidence="15">Uncharacterized protein</fullName>
    </submittedName>
</protein>
<evidence type="ECO:0000256" key="11">
    <source>
        <dbReference type="SAM" id="Phobius"/>
    </source>
</evidence>
<feature type="transmembrane region" description="Helical" evidence="11">
    <location>
        <begin position="1156"/>
        <end position="1176"/>
    </location>
</feature>
<gene>
    <name evidence="15" type="ORF">F2P56_014226</name>
</gene>
<evidence type="ECO:0000256" key="12">
    <source>
        <dbReference type="SAM" id="SignalP"/>
    </source>
</evidence>
<evidence type="ECO:0000256" key="10">
    <source>
        <dbReference type="ARBA" id="ARBA00023180"/>
    </source>
</evidence>
<reference evidence="15" key="1">
    <citation type="submission" date="2015-10" db="EMBL/GenBank/DDBJ databases">
        <authorList>
            <person name="Martinez-Garcia P.J."/>
            <person name="Crepeau M.W."/>
            <person name="Puiu D."/>
            <person name="Gonzalez-Ibeas D."/>
            <person name="Whalen J."/>
            <person name="Stevens K."/>
            <person name="Paul R."/>
            <person name="Butterfield T."/>
            <person name="Britton M."/>
            <person name="Reagan R."/>
            <person name="Chakraborty S."/>
            <person name="Walawage S.L."/>
            <person name="Vasquez-Gross H.A."/>
            <person name="Cardeno C."/>
            <person name="Famula R."/>
            <person name="Pratt K."/>
            <person name="Kuruganti S."/>
            <person name="Aradhya M.K."/>
            <person name="Leslie C.A."/>
            <person name="Dandekar A.M."/>
            <person name="Salzberg S.L."/>
            <person name="Wegrzyn J.L."/>
            <person name="Langley C.H."/>
            <person name="Neale D.B."/>
        </authorList>
    </citation>
    <scope>NUCLEOTIDE SEQUENCE</scope>
    <source>
        <tissue evidence="15">Leaves</tissue>
    </source>
</reference>
<dbReference type="SUPFAM" id="SSF52047">
    <property type="entry name" value="RNI-like"/>
    <property type="match status" value="1"/>
</dbReference>
<evidence type="ECO:0000256" key="4">
    <source>
        <dbReference type="ARBA" id="ARBA00022614"/>
    </source>
</evidence>
<dbReference type="InterPro" id="IPR032675">
    <property type="entry name" value="LRR_dom_sf"/>
</dbReference>
<keyword evidence="6 12" id="KW-0732">Signal</keyword>
<dbReference type="Proteomes" id="UP000619265">
    <property type="component" value="Unassembled WGS sequence"/>
</dbReference>
<dbReference type="InterPro" id="IPR003591">
    <property type="entry name" value="Leu-rich_rpt_typical-subtyp"/>
</dbReference>
<feature type="chain" id="PRO_5032724072" evidence="12">
    <location>
        <begin position="26"/>
        <end position="1207"/>
    </location>
</feature>
<dbReference type="Gramene" id="Jr07_05200_p1">
    <property type="protein sequence ID" value="cds.Jr07_05200_p1"/>
    <property type="gene ID" value="Jr07_05200"/>
</dbReference>
<evidence type="ECO:0000256" key="8">
    <source>
        <dbReference type="ARBA" id="ARBA00022989"/>
    </source>
</evidence>
<feature type="domain" description="Disease resistance R13L4/SHOC-2-like LRR" evidence="14">
    <location>
        <begin position="129"/>
        <end position="382"/>
    </location>
</feature>
<dbReference type="PROSITE" id="PS51450">
    <property type="entry name" value="LRR"/>
    <property type="match status" value="2"/>
</dbReference>
<proteinExistence type="inferred from homology"/>
<keyword evidence="5 11" id="KW-0812">Transmembrane</keyword>
<evidence type="ECO:0000256" key="5">
    <source>
        <dbReference type="ARBA" id="ARBA00022692"/>
    </source>
</evidence>
<evidence type="ECO:0000256" key="3">
    <source>
        <dbReference type="ARBA" id="ARBA00022475"/>
    </source>
</evidence>
<dbReference type="Pfam" id="PF23598">
    <property type="entry name" value="LRR_14"/>
    <property type="match status" value="1"/>
</dbReference>
<comment type="caution">
    <text evidence="15">The sequence shown here is derived from an EMBL/GenBank/DDBJ whole genome shotgun (WGS) entry which is preliminary data.</text>
</comment>
<evidence type="ECO:0000256" key="7">
    <source>
        <dbReference type="ARBA" id="ARBA00022737"/>
    </source>
</evidence>
<reference evidence="15" key="2">
    <citation type="submission" date="2020-03" db="EMBL/GenBank/DDBJ databases">
        <title>Walnut 2.0.</title>
        <authorList>
            <person name="Marrano A."/>
            <person name="Britton M."/>
            <person name="Zimin A.V."/>
            <person name="Zaini P.A."/>
            <person name="Workman R."/>
            <person name="Puiu D."/>
            <person name="Bianco L."/>
            <person name="Allen B.J."/>
            <person name="Troggio M."/>
            <person name="Leslie C.A."/>
            <person name="Timp W."/>
            <person name="Dendekar A."/>
            <person name="Salzberg S.L."/>
            <person name="Neale D.B."/>
        </authorList>
    </citation>
    <scope>NUCLEOTIDE SEQUENCE</scope>
    <source>
        <tissue evidence="15">Leaves</tissue>
    </source>
</reference>
<keyword evidence="8 11" id="KW-1133">Transmembrane helix</keyword>
<dbReference type="Pfam" id="PF13855">
    <property type="entry name" value="LRR_8"/>
    <property type="match status" value="1"/>
</dbReference>
<dbReference type="FunFam" id="3.80.10.10:FF:000095">
    <property type="entry name" value="LRR receptor-like serine/threonine-protein kinase GSO1"/>
    <property type="match status" value="1"/>
</dbReference>
<feature type="signal peptide" evidence="12">
    <location>
        <begin position="1"/>
        <end position="25"/>
    </location>
</feature>
<evidence type="ECO:0000259" key="13">
    <source>
        <dbReference type="Pfam" id="PF08263"/>
    </source>
</evidence>
<dbReference type="Pfam" id="PF00560">
    <property type="entry name" value="LRR_1"/>
    <property type="match status" value="6"/>
</dbReference>
<dbReference type="PRINTS" id="PR00019">
    <property type="entry name" value="LEURICHRPT"/>
</dbReference>
<dbReference type="GO" id="GO:0005886">
    <property type="term" value="C:plasma membrane"/>
    <property type="evidence" value="ECO:0007669"/>
    <property type="project" value="UniProtKB-SubCell"/>
</dbReference>
<dbReference type="PANTHER" id="PTHR48062:SF52">
    <property type="entry name" value="RECEPTOR-LIKE PROTEIN 8-RELATED"/>
    <property type="match status" value="1"/>
</dbReference>
<name>A0A833XDF3_JUGRE</name>
<keyword evidence="10" id="KW-0325">Glycoprotein</keyword>
<dbReference type="InterPro" id="IPR013210">
    <property type="entry name" value="LRR_N_plant-typ"/>
</dbReference>
<comment type="similarity">
    <text evidence="2">Belongs to the RLP family.</text>
</comment>
<organism evidence="15 16">
    <name type="scientific">Juglans regia</name>
    <name type="common">English walnut</name>
    <dbReference type="NCBI Taxonomy" id="51240"/>
    <lineage>
        <taxon>Eukaryota</taxon>
        <taxon>Viridiplantae</taxon>
        <taxon>Streptophyta</taxon>
        <taxon>Embryophyta</taxon>
        <taxon>Tracheophyta</taxon>
        <taxon>Spermatophyta</taxon>
        <taxon>Magnoliopsida</taxon>
        <taxon>eudicotyledons</taxon>
        <taxon>Gunneridae</taxon>
        <taxon>Pentapetalae</taxon>
        <taxon>rosids</taxon>
        <taxon>fabids</taxon>
        <taxon>Fagales</taxon>
        <taxon>Juglandaceae</taxon>
        <taxon>Juglans</taxon>
    </lineage>
</organism>
<feature type="domain" description="Leucine-rich repeat-containing N-terminal plant-type" evidence="13">
    <location>
        <begin position="33"/>
        <end position="83"/>
    </location>
</feature>
<evidence type="ECO:0000256" key="2">
    <source>
        <dbReference type="ARBA" id="ARBA00009592"/>
    </source>
</evidence>
<dbReference type="SUPFAM" id="SSF52058">
    <property type="entry name" value="L domain-like"/>
    <property type="match status" value="4"/>
</dbReference>
<dbReference type="Pfam" id="PF08263">
    <property type="entry name" value="LRRNT_2"/>
    <property type="match status" value="1"/>
</dbReference>
<dbReference type="Gene3D" id="3.80.10.10">
    <property type="entry name" value="Ribonuclease Inhibitor"/>
    <property type="match status" value="5"/>
</dbReference>
<dbReference type="InterPro" id="IPR051502">
    <property type="entry name" value="RLP_Defense_Trigger"/>
</dbReference>
<dbReference type="InterPro" id="IPR001611">
    <property type="entry name" value="Leu-rich_rpt"/>
</dbReference>
<keyword evidence="9 11" id="KW-0472">Membrane</keyword>
<evidence type="ECO:0000256" key="6">
    <source>
        <dbReference type="ARBA" id="ARBA00022729"/>
    </source>
</evidence>
<keyword evidence="7" id="KW-0677">Repeat</keyword>
<comment type="subcellular location">
    <subcellularLocation>
        <location evidence="1">Cell membrane</location>
        <topology evidence="1">Single-pass type I membrane protein</topology>
    </subcellularLocation>
</comment>
<evidence type="ECO:0000313" key="16">
    <source>
        <dbReference type="Proteomes" id="UP000619265"/>
    </source>
</evidence>
<dbReference type="EMBL" id="LIHL02000007">
    <property type="protein sequence ID" value="KAF5464119.1"/>
    <property type="molecule type" value="Genomic_DNA"/>
</dbReference>
<dbReference type="SMART" id="SM00369">
    <property type="entry name" value="LRR_TYP"/>
    <property type="match status" value="14"/>
</dbReference>
<sequence length="1207" mass="135764">MNMGVLQYYFSMKALLWVLVVFVQTREYMGCLEEERAGLLHLKSFLIISIPSLGAYNSAYDYLPSWVDHEKNDCCDWERVTCNSTTGHLIELSLDNLMQDPNYNYDDDYYYYKMEKYDEKRSWLLNVSLLEPFKELRSLDLSLNAIHGCIPDEGFEKLSTLRNLEILNLGQNSFDDNSILQSLGAITSLKTLNLTGNYLEGYFPAQELVTLRNLNALDISSNGYNGSLPNQGFERLAVLRNLETLILDRNLFGYSIIPSLSNLTSLMTLSLSGNSFWADGGVNVEGGTFERLSVLRNLKTLNLDGNGFNDSIIPSLSGLTSLTSLSLAFNRIQGGGEGWKMLSRLENLEILDLSYNGLNDTSFLQSIAAVKSLKSLNLANNELTGYFPTKGWKMLSRLENLEILDLCKNLLNDTSFLQSIVAVKSLKTLNLKYNQLTGSFSTKEVANLTNLEVLILQGNHFGGRLAIQEFCALKKLKVLDLSHNYFEGILPPCLNNMTSFVVLDISGNQFNGNASSSYVEASGMSLEYIDFSYNLFVGIFSFNLFANYSKLEVLRFNGQNNKVEIETEGSMGWSPLFQLKIIELSNCSLNKLIDNIPKFLLVQHELATVDLSHSKLKGNFPNWLIENNTRLRVLDLQNNAFMGQLYLPSFIHKHITLMDVSTNHLDGKLQENIGMIFPNLAYLNLSNNNLEGNLPSSISGMLYLEVLDLSFNHFSGGVPRGLNTGCLSLKFLNLAYNSFNGTIFVGTNQRILQMNGNQFTSISLVPNSTVGKLLYLDISNNKISGTIPRWLGNTSYFKTLIMANNDFYGQIPCELSMTGTLDLSHNLFKGLLPFCLNLPNLEHLYLQGNKFTGSIPKVLFNSSSLLTLDIRNNKFTGVISIEIKELQQLQVLLLSGNHFTGIIPNQLCLLKMINIMDLSKNAFSGTIPQCLYKIYFGKITVRSFDYSREESSSMSRGYLPYTHKGFSDKVANSFEDKEYIDAEVEIEFVTKYRHSSYKGYILRYMSGLDFSCNNLTGSIPLALGQISSLRALNLSYNHLTGKIPTTFSKLALLESLDLSHNSLSGEIPSALIDLTFLEVFNVANNNLSGKVPDMKAQFGTFEKSSYEGNVFLCGPPLDKSCAKIKELDPTPTQSSNESDKKWYEVDPMVFHTSFSVSYIIFFFSVMSLLYINLYWLQRCSNLMEDLIYSCYYFAFDTSKRLSNCLCN</sequence>
<evidence type="ECO:0000259" key="14">
    <source>
        <dbReference type="Pfam" id="PF23598"/>
    </source>
</evidence>
<dbReference type="FunFam" id="3.80.10.10:FF:000213">
    <property type="entry name" value="Tyrosine-sulfated glycopeptide receptor 1"/>
    <property type="match status" value="1"/>
</dbReference>
<evidence type="ECO:0000256" key="9">
    <source>
        <dbReference type="ARBA" id="ARBA00023136"/>
    </source>
</evidence>
<dbReference type="InterPro" id="IPR055414">
    <property type="entry name" value="LRR_R13L4/SHOC2-like"/>
</dbReference>
<keyword evidence="3" id="KW-1003">Cell membrane</keyword>
<dbReference type="AlphaFoldDB" id="A0A833XDF3"/>
<evidence type="ECO:0000313" key="15">
    <source>
        <dbReference type="EMBL" id="KAF5464119.1"/>
    </source>
</evidence>
<accession>A0A833XDF3</accession>